<dbReference type="GO" id="GO:0003729">
    <property type="term" value="F:mRNA binding"/>
    <property type="evidence" value="ECO:0007669"/>
    <property type="project" value="InterPro"/>
</dbReference>
<dbReference type="OrthoDB" id="422106at2759"/>
<evidence type="ECO:0000256" key="1">
    <source>
        <dbReference type="SAM" id="MobiDB-lite"/>
    </source>
</evidence>
<sequence>MAHVAASAAADAPPKPEPQPANAQQPAPTNTTPATSSHPTAATELDVLGARRAHSRLGFASGFDPAAPDQHERREARAKRFADQFVPDAQVAARNARAERFGGDARQLVADATVCNDPLERRRDVAVGELPRPNVLHLFGVDLLTTSQVLSHFHEYGPSWCEWLNDSSCNIAFEDEHTMKRALRGLTDHAKRVGMDDIVESAPEDRMDDGAGAGLGLSVAADGTLAEELTWRSGKPFEKGNVLLPIWIRQATEKDRRPEMPNPKSKWSRTVNTKKRISQRRSSDSATTADAARRRRRNSDSNASADVQRATRRGSAPGVHHDKKMAILKAQTRKVTRMDLDRALES</sequence>
<feature type="compositionally biased region" description="Low complexity" evidence="1">
    <location>
        <begin position="20"/>
        <end position="43"/>
    </location>
</feature>
<dbReference type="Proteomes" id="UP000247409">
    <property type="component" value="Unassembled WGS sequence"/>
</dbReference>
<evidence type="ECO:0000313" key="3">
    <source>
        <dbReference type="Proteomes" id="UP000247409"/>
    </source>
</evidence>
<feature type="compositionally biased region" description="Low complexity" evidence="1">
    <location>
        <begin position="1"/>
        <end position="12"/>
    </location>
</feature>
<dbReference type="GO" id="GO:0005634">
    <property type="term" value="C:nucleus"/>
    <property type="evidence" value="ECO:0007669"/>
    <property type="project" value="TreeGrafter"/>
</dbReference>
<keyword evidence="3" id="KW-1185">Reference proteome</keyword>
<dbReference type="EMBL" id="NBIV01000124">
    <property type="protein sequence ID" value="PXF43462.1"/>
    <property type="molecule type" value="Genomic_DNA"/>
</dbReference>
<dbReference type="GO" id="GO:0000340">
    <property type="term" value="F:RNA 7-methylguanosine cap binding"/>
    <property type="evidence" value="ECO:0007669"/>
    <property type="project" value="InterPro"/>
</dbReference>
<feature type="region of interest" description="Disordered" evidence="1">
    <location>
        <begin position="254"/>
        <end position="330"/>
    </location>
</feature>
<dbReference type="InterPro" id="IPR019416">
    <property type="entry name" value="NCBP3"/>
</dbReference>
<dbReference type="Pfam" id="PF10309">
    <property type="entry name" value="NCBP3"/>
    <property type="match status" value="1"/>
</dbReference>
<dbReference type="PANTHER" id="PTHR16291:SF0">
    <property type="entry name" value="NUCLEAR CAP-BINDING PROTEIN SUBUNIT 3"/>
    <property type="match status" value="1"/>
</dbReference>
<gene>
    <name evidence="2" type="ORF">BWQ96_06755</name>
</gene>
<dbReference type="STRING" id="448386.A0A2V3IN16"/>
<reference evidence="2 3" key="1">
    <citation type="journal article" date="2018" name="Mol. Biol. Evol.">
        <title>Analysis of the draft genome of the red seaweed Gracilariopsis chorda provides insights into genome size evolution in Rhodophyta.</title>
        <authorList>
            <person name="Lee J."/>
            <person name="Yang E.C."/>
            <person name="Graf L."/>
            <person name="Yang J.H."/>
            <person name="Qiu H."/>
            <person name="Zel Zion U."/>
            <person name="Chan C.X."/>
            <person name="Stephens T.G."/>
            <person name="Weber A.P.M."/>
            <person name="Boo G.H."/>
            <person name="Boo S.M."/>
            <person name="Kim K.M."/>
            <person name="Shin Y."/>
            <person name="Jung M."/>
            <person name="Lee S.J."/>
            <person name="Yim H.S."/>
            <person name="Lee J.H."/>
            <person name="Bhattacharya D."/>
            <person name="Yoon H.S."/>
        </authorList>
    </citation>
    <scope>NUCLEOTIDE SEQUENCE [LARGE SCALE GENOMIC DNA]</scope>
    <source>
        <strain evidence="2 3">SKKU-2015</strain>
        <tissue evidence="2">Whole body</tissue>
    </source>
</reference>
<protein>
    <submittedName>
        <fullName evidence="2">Nuclear cap-binding protein subunit 3</fullName>
    </submittedName>
</protein>
<proteinExistence type="predicted"/>
<dbReference type="AlphaFoldDB" id="A0A2V3IN16"/>
<name>A0A2V3IN16_9FLOR</name>
<feature type="region of interest" description="Disordered" evidence="1">
    <location>
        <begin position="1"/>
        <end position="47"/>
    </location>
</feature>
<comment type="caution">
    <text evidence="2">The sequence shown here is derived from an EMBL/GenBank/DDBJ whole genome shotgun (WGS) entry which is preliminary data.</text>
</comment>
<dbReference type="PANTHER" id="PTHR16291">
    <property type="entry name" value="NUCLEAR CAP-BINDING PROTEIN SUBUNIT 3"/>
    <property type="match status" value="1"/>
</dbReference>
<organism evidence="2 3">
    <name type="scientific">Gracilariopsis chorda</name>
    <dbReference type="NCBI Taxonomy" id="448386"/>
    <lineage>
        <taxon>Eukaryota</taxon>
        <taxon>Rhodophyta</taxon>
        <taxon>Florideophyceae</taxon>
        <taxon>Rhodymeniophycidae</taxon>
        <taxon>Gracilariales</taxon>
        <taxon>Gracilariaceae</taxon>
        <taxon>Gracilariopsis</taxon>
    </lineage>
</organism>
<accession>A0A2V3IN16</accession>
<evidence type="ECO:0000313" key="2">
    <source>
        <dbReference type="EMBL" id="PXF43462.1"/>
    </source>
</evidence>